<keyword evidence="2" id="KW-0808">Transferase</keyword>
<dbReference type="SUPFAM" id="SSF55729">
    <property type="entry name" value="Acyl-CoA N-acyltransferases (Nat)"/>
    <property type="match status" value="1"/>
</dbReference>
<dbReference type="PANTHER" id="PTHR43328:SF1">
    <property type="entry name" value="N-ACETYLTRANSFERASE DOMAIN-CONTAINING PROTEIN"/>
    <property type="match status" value="1"/>
</dbReference>
<dbReference type="InterPro" id="IPR016181">
    <property type="entry name" value="Acyl_CoA_acyltransferase"/>
</dbReference>
<gene>
    <name evidence="2" type="ORF">C8E99_0313</name>
</gene>
<dbReference type="Proteomes" id="UP000256727">
    <property type="component" value="Unassembled WGS sequence"/>
</dbReference>
<proteinExistence type="predicted"/>
<dbReference type="PROSITE" id="PS51186">
    <property type="entry name" value="GNAT"/>
    <property type="match status" value="1"/>
</dbReference>
<dbReference type="GO" id="GO:0016747">
    <property type="term" value="F:acyltransferase activity, transferring groups other than amino-acyl groups"/>
    <property type="evidence" value="ECO:0007669"/>
    <property type="project" value="InterPro"/>
</dbReference>
<dbReference type="Pfam" id="PF13302">
    <property type="entry name" value="Acetyltransf_3"/>
    <property type="match status" value="1"/>
</dbReference>
<dbReference type="PANTHER" id="PTHR43328">
    <property type="entry name" value="ACETYLTRANSFERASE-RELATED"/>
    <property type="match status" value="1"/>
</dbReference>
<dbReference type="EMBL" id="QREH01000001">
    <property type="protein sequence ID" value="REE02541.1"/>
    <property type="molecule type" value="Genomic_DNA"/>
</dbReference>
<comment type="caution">
    <text evidence="2">The sequence shown here is derived from an EMBL/GenBank/DDBJ whole genome shotgun (WGS) entry which is preliminary data.</text>
</comment>
<keyword evidence="3" id="KW-1185">Reference proteome</keyword>
<evidence type="ECO:0000259" key="1">
    <source>
        <dbReference type="PROSITE" id="PS51186"/>
    </source>
</evidence>
<dbReference type="Gene3D" id="3.40.630.30">
    <property type="match status" value="1"/>
</dbReference>
<evidence type="ECO:0000313" key="3">
    <source>
        <dbReference type="Proteomes" id="UP000256727"/>
    </source>
</evidence>
<evidence type="ECO:0000313" key="2">
    <source>
        <dbReference type="EMBL" id="REE02541.1"/>
    </source>
</evidence>
<feature type="domain" description="N-acetyltransferase" evidence="1">
    <location>
        <begin position="15"/>
        <end position="168"/>
    </location>
</feature>
<dbReference type="InterPro" id="IPR000182">
    <property type="entry name" value="GNAT_dom"/>
</dbReference>
<accession>A0A3D9L862</accession>
<organism evidence="2 3">
    <name type="scientific">Citricoccus muralis</name>
    <dbReference type="NCBI Taxonomy" id="169134"/>
    <lineage>
        <taxon>Bacteria</taxon>
        <taxon>Bacillati</taxon>
        <taxon>Actinomycetota</taxon>
        <taxon>Actinomycetes</taxon>
        <taxon>Micrococcales</taxon>
        <taxon>Micrococcaceae</taxon>
        <taxon>Citricoccus</taxon>
    </lineage>
</organism>
<protein>
    <submittedName>
        <fullName evidence="2">RimJ/RimL family protein N-acetyltransferase</fullName>
    </submittedName>
</protein>
<name>A0A3D9L862_9MICC</name>
<reference evidence="2 3" key="1">
    <citation type="submission" date="2018-07" db="EMBL/GenBank/DDBJ databases">
        <title>Sequencing the genomes of 1000 actinobacteria strains.</title>
        <authorList>
            <person name="Klenk H.-P."/>
        </authorList>
    </citation>
    <scope>NUCLEOTIDE SEQUENCE [LARGE SCALE GENOMIC DNA]</scope>
    <source>
        <strain evidence="2 3">DSM 14442</strain>
    </source>
</reference>
<dbReference type="AlphaFoldDB" id="A0A3D9L862"/>
<sequence length="168" mass="18768">MVQAPSRDEEVTISVQLREVRSEDLDYFFEHQQDPEANLMAAFAARSPQDRGVFDYHWSRLLEDPATKVRTIEQDGQVAGAVVVSGIGEEPELSFWTAREYWGQGITTSAVDALLEAFTDRPLRAHVPADNIGSQKILTRRGFAVVGEDKNFSNARSEVVTELIMQLG</sequence>